<proteinExistence type="predicted"/>
<comment type="caution">
    <text evidence="2">The sequence shown here is derived from an EMBL/GenBank/DDBJ whole genome shotgun (WGS) entry which is preliminary data.</text>
</comment>
<evidence type="ECO:0000313" key="3">
    <source>
        <dbReference type="Proteomes" id="UP000475532"/>
    </source>
</evidence>
<keyword evidence="2" id="KW-0418">Kinase</keyword>
<sequence length="43" mass="4210">DLSRGDASERAARLAVAAAGATVAHPGGRPDLDPAALARRAGT</sequence>
<organism evidence="2 3">
    <name type="scientific">Actinomadura bangladeshensis</name>
    <dbReference type="NCBI Taxonomy" id="453573"/>
    <lineage>
        <taxon>Bacteria</taxon>
        <taxon>Bacillati</taxon>
        <taxon>Actinomycetota</taxon>
        <taxon>Actinomycetes</taxon>
        <taxon>Streptosporangiales</taxon>
        <taxon>Thermomonosporaceae</taxon>
        <taxon>Actinomadura</taxon>
    </lineage>
</organism>
<name>A0A6L9QGD4_9ACTN</name>
<feature type="non-terminal residue" evidence="2">
    <location>
        <position position="1"/>
    </location>
</feature>
<evidence type="ECO:0000313" key="2">
    <source>
        <dbReference type="EMBL" id="NEA24540.1"/>
    </source>
</evidence>
<evidence type="ECO:0000256" key="1">
    <source>
        <dbReference type="SAM" id="MobiDB-lite"/>
    </source>
</evidence>
<gene>
    <name evidence="2" type="ORF">G3I70_18870</name>
</gene>
<dbReference type="EMBL" id="JAAGLI010000485">
    <property type="protein sequence ID" value="NEA24540.1"/>
    <property type="molecule type" value="Genomic_DNA"/>
</dbReference>
<feature type="region of interest" description="Disordered" evidence="1">
    <location>
        <begin position="19"/>
        <end position="43"/>
    </location>
</feature>
<reference evidence="2 3" key="1">
    <citation type="submission" date="2020-01" db="EMBL/GenBank/DDBJ databases">
        <title>Insect and environment-associated Actinomycetes.</title>
        <authorList>
            <person name="Currrie C."/>
            <person name="Chevrette M."/>
            <person name="Carlson C."/>
            <person name="Stubbendieck R."/>
            <person name="Wendt-Pienkowski E."/>
        </authorList>
    </citation>
    <scope>NUCLEOTIDE SEQUENCE [LARGE SCALE GENOMIC DNA]</scope>
    <source>
        <strain evidence="2 3">SID10258</strain>
    </source>
</reference>
<protein>
    <submittedName>
        <fullName evidence="2">Carbohydrate kinase</fullName>
    </submittedName>
</protein>
<dbReference type="GO" id="GO:0016301">
    <property type="term" value="F:kinase activity"/>
    <property type="evidence" value="ECO:0007669"/>
    <property type="project" value="UniProtKB-KW"/>
</dbReference>
<keyword evidence="2" id="KW-0808">Transferase</keyword>
<dbReference type="AlphaFoldDB" id="A0A6L9QGD4"/>
<accession>A0A6L9QGD4</accession>
<dbReference type="Proteomes" id="UP000475532">
    <property type="component" value="Unassembled WGS sequence"/>
</dbReference>